<evidence type="ECO:0000313" key="2">
    <source>
        <dbReference type="Proteomes" id="UP000078463"/>
    </source>
</evidence>
<proteinExistence type="predicted"/>
<dbReference type="InterPro" id="IPR021317">
    <property type="entry name" value="DUF2917"/>
</dbReference>
<dbReference type="STRING" id="1743168.A8O14_07845"/>
<gene>
    <name evidence="1" type="ORF">A8O14_07845</name>
</gene>
<keyword evidence="2" id="KW-1185">Reference proteome</keyword>
<dbReference type="AlphaFoldDB" id="A0A191UG46"/>
<evidence type="ECO:0000313" key="1">
    <source>
        <dbReference type="EMBL" id="ANI99988.1"/>
    </source>
</evidence>
<evidence type="ECO:0008006" key="3">
    <source>
        <dbReference type="Google" id="ProtNLM"/>
    </source>
</evidence>
<dbReference type="OrthoDB" id="200037at2"/>
<accession>A0A191UG46</accession>
<protein>
    <recommendedName>
        <fullName evidence="3">DUF2917 domain-containing protein</fullName>
    </recommendedName>
</protein>
<sequence>MKIELGNTTLRVTESNKVSFSQAKNVSLECVHGDIWLTFNDLQGDFLLTKGERLIIPSNGIALIQGLPAATVKFSNPQMAPSHLARLLNSIRNHFLIAVSP</sequence>
<name>A0A191UG46_9BURK</name>
<dbReference type="EMBL" id="CP015922">
    <property type="protein sequence ID" value="ANI99988.1"/>
    <property type="molecule type" value="Genomic_DNA"/>
</dbReference>
<dbReference type="Proteomes" id="UP000078463">
    <property type="component" value="Chromosome"/>
</dbReference>
<reference evidence="2" key="1">
    <citation type="submission" date="2016-05" db="EMBL/GenBank/DDBJ databases">
        <title>Polynucleobacter sp. QLW-P1FAT50C-4 genome.</title>
        <authorList>
            <person name="Hahn M.W."/>
        </authorList>
    </citation>
    <scope>NUCLEOTIDE SEQUENCE [LARGE SCALE GENOMIC DNA]</scope>
    <source>
        <strain evidence="2">QLW-P1FAT50C-4</strain>
    </source>
</reference>
<dbReference type="KEGG" id="pwu:A8O14_07845"/>
<dbReference type="RefSeq" id="WP_068948996.1">
    <property type="nucleotide sequence ID" value="NZ_CP015922.1"/>
</dbReference>
<organism evidence="1 2">
    <name type="scientific">Polynucleobacter wuianus</name>
    <dbReference type="NCBI Taxonomy" id="1743168"/>
    <lineage>
        <taxon>Bacteria</taxon>
        <taxon>Pseudomonadati</taxon>
        <taxon>Pseudomonadota</taxon>
        <taxon>Betaproteobacteria</taxon>
        <taxon>Burkholderiales</taxon>
        <taxon>Burkholderiaceae</taxon>
        <taxon>Polynucleobacter</taxon>
    </lineage>
</organism>
<dbReference type="Pfam" id="PF11142">
    <property type="entry name" value="DUF2917"/>
    <property type="match status" value="1"/>
</dbReference>